<organism evidence="3 4">
    <name type="scientific">Homarus americanus</name>
    <name type="common">American lobster</name>
    <dbReference type="NCBI Taxonomy" id="6706"/>
    <lineage>
        <taxon>Eukaryota</taxon>
        <taxon>Metazoa</taxon>
        <taxon>Ecdysozoa</taxon>
        <taxon>Arthropoda</taxon>
        <taxon>Crustacea</taxon>
        <taxon>Multicrustacea</taxon>
        <taxon>Malacostraca</taxon>
        <taxon>Eumalacostraca</taxon>
        <taxon>Eucarida</taxon>
        <taxon>Decapoda</taxon>
        <taxon>Pleocyemata</taxon>
        <taxon>Astacidea</taxon>
        <taxon>Nephropoidea</taxon>
        <taxon>Nephropidae</taxon>
        <taxon>Homarus</taxon>
    </lineage>
</organism>
<feature type="coiled-coil region" evidence="1">
    <location>
        <begin position="151"/>
        <end position="206"/>
    </location>
</feature>
<dbReference type="Proteomes" id="UP000747542">
    <property type="component" value="Unassembled WGS sequence"/>
</dbReference>
<evidence type="ECO:0000313" key="4">
    <source>
        <dbReference type="Proteomes" id="UP000747542"/>
    </source>
</evidence>
<proteinExistence type="predicted"/>
<feature type="region of interest" description="Disordered" evidence="2">
    <location>
        <begin position="1"/>
        <end position="109"/>
    </location>
</feature>
<keyword evidence="4" id="KW-1185">Reference proteome</keyword>
<feature type="compositionally biased region" description="Polar residues" evidence="2">
    <location>
        <begin position="54"/>
        <end position="87"/>
    </location>
</feature>
<feature type="region of interest" description="Disordered" evidence="2">
    <location>
        <begin position="121"/>
        <end position="141"/>
    </location>
</feature>
<comment type="caution">
    <text evidence="3">The sequence shown here is derived from an EMBL/GenBank/DDBJ whole genome shotgun (WGS) entry which is preliminary data.</text>
</comment>
<feature type="compositionally biased region" description="Gly residues" evidence="2">
    <location>
        <begin position="39"/>
        <end position="48"/>
    </location>
</feature>
<dbReference type="EMBL" id="JAHLQT010044465">
    <property type="protein sequence ID" value="KAG7154364.1"/>
    <property type="molecule type" value="Genomic_DNA"/>
</dbReference>
<gene>
    <name evidence="3" type="ORF">Hamer_G017567</name>
</gene>
<accession>A0A8J5JBW5</accession>
<evidence type="ECO:0000313" key="3">
    <source>
        <dbReference type="EMBL" id="KAG7154364.1"/>
    </source>
</evidence>
<dbReference type="AlphaFoldDB" id="A0A8J5JBW5"/>
<protein>
    <submittedName>
        <fullName evidence="3">Uncharacterized protein</fullName>
    </submittedName>
</protein>
<keyword evidence="1" id="KW-0175">Coiled coil</keyword>
<evidence type="ECO:0000256" key="1">
    <source>
        <dbReference type="SAM" id="Coils"/>
    </source>
</evidence>
<name>A0A8J5JBW5_HOMAM</name>
<evidence type="ECO:0000256" key="2">
    <source>
        <dbReference type="SAM" id="MobiDB-lite"/>
    </source>
</evidence>
<sequence>MVSTQQQRQHKAREENAGGGSDWLGSAKVDRHSAKSARGVGGEVGGGGREGEVQLTTSQSPSSIYNNFPSSSQSQTRTVSEAVSPQLASPPGMAPVGEDEPSQDCLESPQHNTTLVNMEASLETQQESDVSPPQHAENTAVSQTPDKCVQCEQLSEELRASRAKCSDLQCLQQRMENQVNELQTQVDNLQTQETYLKNEIVSLEKKLKETVSAGDRLTTGVHALLKETDVTAVPKVTVTPERSPALQPTSVILQPDTDSLPPPQQVLDHYQSKLEILEKENQTL</sequence>
<feature type="non-terminal residue" evidence="3">
    <location>
        <position position="284"/>
    </location>
</feature>
<reference evidence="3" key="1">
    <citation type="journal article" date="2021" name="Sci. Adv.">
        <title>The American lobster genome reveals insights on longevity, neural, and immune adaptations.</title>
        <authorList>
            <person name="Polinski J.M."/>
            <person name="Zimin A.V."/>
            <person name="Clark K.F."/>
            <person name="Kohn A.B."/>
            <person name="Sadowski N."/>
            <person name="Timp W."/>
            <person name="Ptitsyn A."/>
            <person name="Khanna P."/>
            <person name="Romanova D.Y."/>
            <person name="Williams P."/>
            <person name="Greenwood S.J."/>
            <person name="Moroz L.L."/>
            <person name="Walt D.R."/>
            <person name="Bodnar A.G."/>
        </authorList>
    </citation>
    <scope>NUCLEOTIDE SEQUENCE</scope>
    <source>
        <strain evidence="3">GMGI-L3</strain>
    </source>
</reference>